<feature type="region of interest" description="Disordered" evidence="1">
    <location>
        <begin position="422"/>
        <end position="448"/>
    </location>
</feature>
<dbReference type="Gramene" id="OE9A079240T1">
    <property type="protein sequence ID" value="OE9A079240C1"/>
    <property type="gene ID" value="OE9A079240"/>
</dbReference>
<reference evidence="2 3" key="1">
    <citation type="submission" date="2019-12" db="EMBL/GenBank/DDBJ databases">
        <authorList>
            <person name="Alioto T."/>
            <person name="Alioto T."/>
            <person name="Gomez Garrido J."/>
        </authorList>
    </citation>
    <scope>NUCLEOTIDE SEQUENCE [LARGE SCALE GENOMIC DNA]</scope>
</reference>
<comment type="caution">
    <text evidence="2">The sequence shown here is derived from an EMBL/GenBank/DDBJ whole genome shotgun (WGS) entry which is preliminary data.</text>
</comment>
<dbReference type="EMBL" id="CACTIH010007340">
    <property type="protein sequence ID" value="CAA3010343.1"/>
    <property type="molecule type" value="Genomic_DNA"/>
</dbReference>
<proteinExistence type="predicted"/>
<name>A0A8S0U030_OLEEU</name>
<evidence type="ECO:0000313" key="2">
    <source>
        <dbReference type="EMBL" id="CAA3010343.1"/>
    </source>
</evidence>
<feature type="region of interest" description="Disordered" evidence="1">
    <location>
        <begin position="138"/>
        <end position="158"/>
    </location>
</feature>
<dbReference type="PANTHER" id="PTHR34660:SF21">
    <property type="entry name" value="MYB-LIKE PROTEIN X ISOFORM X2"/>
    <property type="match status" value="1"/>
</dbReference>
<keyword evidence="3" id="KW-1185">Reference proteome</keyword>
<feature type="compositionally biased region" description="Basic and acidic residues" evidence="1">
    <location>
        <begin position="139"/>
        <end position="158"/>
    </location>
</feature>
<feature type="region of interest" description="Disordered" evidence="1">
    <location>
        <begin position="205"/>
        <end position="267"/>
    </location>
</feature>
<organism evidence="2 3">
    <name type="scientific">Olea europaea subsp. europaea</name>
    <dbReference type="NCBI Taxonomy" id="158383"/>
    <lineage>
        <taxon>Eukaryota</taxon>
        <taxon>Viridiplantae</taxon>
        <taxon>Streptophyta</taxon>
        <taxon>Embryophyta</taxon>
        <taxon>Tracheophyta</taxon>
        <taxon>Spermatophyta</taxon>
        <taxon>Magnoliopsida</taxon>
        <taxon>eudicotyledons</taxon>
        <taxon>Gunneridae</taxon>
        <taxon>Pentapetalae</taxon>
        <taxon>asterids</taxon>
        <taxon>lamiids</taxon>
        <taxon>Lamiales</taxon>
        <taxon>Oleaceae</taxon>
        <taxon>Oleeae</taxon>
        <taxon>Olea</taxon>
    </lineage>
</organism>
<feature type="compositionally biased region" description="Basic and acidic residues" evidence="1">
    <location>
        <begin position="205"/>
        <end position="221"/>
    </location>
</feature>
<feature type="compositionally biased region" description="Basic and acidic residues" evidence="1">
    <location>
        <begin position="39"/>
        <end position="71"/>
    </location>
</feature>
<accession>A0A8S0U030</accession>
<feature type="region of interest" description="Disordered" evidence="1">
    <location>
        <begin position="1"/>
        <end position="107"/>
    </location>
</feature>
<sequence length="610" mass="68337">MSRCFPFPPPGYEKKATSDDVNLLIKEKHKEKRHKKDKDKKERSERKEKERSVDKQGEKKDREQKKHEDRKDKKKHKDKHRTSEEKKIVGLSEHQNGKKLGSFSELGNAIPNSNIFVELQRRVENDCGATDSQMVGEIMHSDQRSAKLPGKVEESDKREYARMVNGESLEINAMGLENGKISIFARENGKKIEGGALSVEKVEKCKEGKDKNKHKTSDGKRDRHKKRERDTKCKSKDKVGEKEKVKERSKDLTNKQRESNGDLLDVHNKPSDLLKVRHGSQGSLGKQKEPELNGFSCGSGIPLKLPRPVSSSHQVVQNVIGINSSQNTVNLAVEKAGGFQNHTVNFKNLPSQSVGNGRKLEHGQTANHLFAEQWSSTSTYVVNNSLVSSHPVLGISQKTEPFETASKVETLQPMLVNNHKADDKVSTSLVSAESGRRMETNQPNTHRAVESRGVVIKHKMDNKDSRVNGIIDPKPYASSSTPYASVKGKESSMKPPHSDSKNLSQIHSNKDSQVNGICVSSSTPSASVKLKENRVKLPHPDSKYLTQILNVPNVEWPEFDDQEWLFGSEGSRAKRPKIASNQIERTEEVWAEAIPVKSADVIALPYVIPY</sequence>
<dbReference type="OrthoDB" id="1913135at2759"/>
<feature type="compositionally biased region" description="Basic residues" evidence="1">
    <location>
        <begin position="27"/>
        <end position="38"/>
    </location>
</feature>
<feature type="compositionally biased region" description="Basic and acidic residues" evidence="1">
    <location>
        <begin position="228"/>
        <end position="267"/>
    </location>
</feature>
<dbReference type="AlphaFoldDB" id="A0A8S0U030"/>
<protein>
    <submittedName>
        <fullName evidence="2">Uncharacterized protein</fullName>
    </submittedName>
</protein>
<dbReference type="Proteomes" id="UP000594638">
    <property type="component" value="Unassembled WGS sequence"/>
</dbReference>
<gene>
    <name evidence="2" type="ORF">OLEA9_A079240</name>
</gene>
<evidence type="ECO:0000256" key="1">
    <source>
        <dbReference type="SAM" id="MobiDB-lite"/>
    </source>
</evidence>
<feature type="compositionally biased region" description="Basic and acidic residues" evidence="1">
    <location>
        <begin position="487"/>
        <end position="500"/>
    </location>
</feature>
<dbReference type="PANTHER" id="PTHR34660">
    <property type="entry name" value="MYB-LIKE PROTEIN X"/>
    <property type="match status" value="1"/>
</dbReference>
<evidence type="ECO:0000313" key="3">
    <source>
        <dbReference type="Proteomes" id="UP000594638"/>
    </source>
</evidence>
<feature type="region of interest" description="Disordered" evidence="1">
    <location>
        <begin position="465"/>
        <end position="509"/>
    </location>
</feature>
<feature type="compositionally biased region" description="Pro residues" evidence="1">
    <location>
        <begin position="1"/>
        <end position="11"/>
    </location>
</feature>